<feature type="binding site" evidence="11">
    <location>
        <position position="377"/>
    </location>
    <ligand>
        <name>substrate</name>
    </ligand>
</feature>
<comment type="pathway">
    <text evidence="1 9">Carbohydrate degradation; glycolysis; pyruvate from D-glyceraldehyde 3-phosphate: step 4/5.</text>
</comment>
<feature type="binding site" evidence="9">
    <location>
        <position position="326"/>
    </location>
    <ligand>
        <name>(2R)-2-phosphoglycerate</name>
        <dbReference type="ChEBI" id="CHEBI:58289"/>
    </ligand>
</feature>
<dbReference type="PANTHER" id="PTHR11902">
    <property type="entry name" value="ENOLASE"/>
    <property type="match status" value="1"/>
</dbReference>
<feature type="domain" description="Enolase C-terminal TIM barrel" evidence="13">
    <location>
        <begin position="135"/>
        <end position="403"/>
    </location>
</feature>
<dbReference type="PROSITE" id="PS00164">
    <property type="entry name" value="ENOLASE"/>
    <property type="match status" value="1"/>
</dbReference>
<dbReference type="Pfam" id="PF00113">
    <property type="entry name" value="Enolase_C"/>
    <property type="match status" value="1"/>
</dbReference>
<comment type="function">
    <text evidence="9">Catalyzes the reversible conversion of 2-phosphoglycerate (2-PG) into phosphoenolpyruvate (PEP). It is essential for the degradation of carbohydrates via glycolysis.</text>
</comment>
<evidence type="ECO:0000259" key="14">
    <source>
        <dbReference type="SMART" id="SM01193"/>
    </source>
</evidence>
<dbReference type="SMART" id="SM01192">
    <property type="entry name" value="Enolase_C"/>
    <property type="match status" value="1"/>
</dbReference>
<evidence type="ECO:0000256" key="8">
    <source>
        <dbReference type="ARBA" id="ARBA00023239"/>
    </source>
</evidence>
<dbReference type="Proteomes" id="UP000176774">
    <property type="component" value="Unassembled WGS sequence"/>
</dbReference>
<feature type="binding site" evidence="9">
    <location>
        <position position="355"/>
    </location>
    <ligand>
        <name>(2R)-2-phosphoglycerate</name>
        <dbReference type="ChEBI" id="CHEBI:58289"/>
    </ligand>
</feature>
<evidence type="ECO:0000256" key="1">
    <source>
        <dbReference type="ARBA" id="ARBA00005031"/>
    </source>
</evidence>
<feature type="domain" description="Enolase N-terminal" evidence="14">
    <location>
        <begin position="4"/>
        <end position="128"/>
    </location>
</feature>
<dbReference type="Gene3D" id="3.30.390.10">
    <property type="entry name" value="Enolase-like, N-terminal domain"/>
    <property type="match status" value="1"/>
</dbReference>
<feature type="binding site" evidence="9">
    <location>
        <position position="377"/>
    </location>
    <ligand>
        <name>(2R)-2-phosphoglycerate</name>
        <dbReference type="ChEBI" id="CHEBI:58289"/>
    </ligand>
</feature>
<evidence type="ECO:0000256" key="12">
    <source>
        <dbReference type="PIRSR" id="PIRSR001400-3"/>
    </source>
</evidence>
<evidence type="ECO:0000256" key="5">
    <source>
        <dbReference type="ARBA" id="ARBA00022525"/>
    </source>
</evidence>
<dbReference type="InterPro" id="IPR020809">
    <property type="entry name" value="Enolase_CS"/>
</dbReference>
<dbReference type="InterPro" id="IPR020810">
    <property type="entry name" value="Enolase_C"/>
</dbReference>
<dbReference type="GO" id="GO:0009986">
    <property type="term" value="C:cell surface"/>
    <property type="evidence" value="ECO:0007669"/>
    <property type="project" value="UniProtKB-SubCell"/>
</dbReference>
<dbReference type="InterPro" id="IPR020811">
    <property type="entry name" value="Enolase_N"/>
</dbReference>
<name>A0A1G2IAW9_9BACT</name>
<feature type="binding site" evidence="9">
    <location>
        <position position="159"/>
    </location>
    <ligand>
        <name>(2R)-2-phosphoglycerate</name>
        <dbReference type="ChEBI" id="CHEBI:58289"/>
    </ligand>
</feature>
<dbReference type="EMBL" id="MHPA01000032">
    <property type="protein sequence ID" value="OGZ71932.1"/>
    <property type="molecule type" value="Genomic_DNA"/>
</dbReference>
<comment type="subcellular location">
    <subcellularLocation>
        <location evidence="9">Cytoplasm</location>
    </subcellularLocation>
    <subcellularLocation>
        <location evidence="9">Secreted</location>
    </subcellularLocation>
    <subcellularLocation>
        <location evidence="9">Cell surface</location>
    </subcellularLocation>
    <text evidence="9">Fractions of enolase are present in both the cytoplasm and on the cell surface.</text>
</comment>
<dbReference type="GO" id="GO:0000287">
    <property type="term" value="F:magnesium ion binding"/>
    <property type="evidence" value="ECO:0007669"/>
    <property type="project" value="UniProtKB-UniRule"/>
</dbReference>
<dbReference type="Pfam" id="PF03952">
    <property type="entry name" value="Enolase_N"/>
    <property type="match status" value="1"/>
</dbReference>
<evidence type="ECO:0000256" key="10">
    <source>
        <dbReference type="PIRSR" id="PIRSR001400-1"/>
    </source>
</evidence>
<dbReference type="GO" id="GO:0005576">
    <property type="term" value="C:extracellular region"/>
    <property type="evidence" value="ECO:0007669"/>
    <property type="project" value="UniProtKB-SubCell"/>
</dbReference>
<keyword evidence="5 9" id="KW-0964">Secreted</keyword>
<dbReference type="InterPro" id="IPR029017">
    <property type="entry name" value="Enolase-like_N"/>
</dbReference>
<feature type="binding site" evidence="9">
    <location>
        <position position="233"/>
    </location>
    <ligand>
        <name>Mg(2+)</name>
        <dbReference type="ChEBI" id="CHEBI:18420"/>
    </ligand>
</feature>
<dbReference type="PANTHER" id="PTHR11902:SF1">
    <property type="entry name" value="ENOLASE"/>
    <property type="match status" value="1"/>
</dbReference>
<feature type="binding site" evidence="11">
    <location>
        <position position="275"/>
    </location>
    <ligand>
        <name>substrate</name>
    </ligand>
</feature>
<dbReference type="SUPFAM" id="SSF54826">
    <property type="entry name" value="Enolase N-terminal domain-like"/>
    <property type="match status" value="1"/>
</dbReference>
<feature type="binding site" evidence="11">
    <location>
        <position position="160"/>
    </location>
    <ligand>
        <name>substrate</name>
    </ligand>
</feature>
<comment type="cofactor">
    <cofactor evidence="9">
        <name>Mg(2+)</name>
        <dbReference type="ChEBI" id="CHEBI:18420"/>
    </cofactor>
    <text evidence="9">Binds a second Mg(2+) ion via substrate during catalysis.</text>
</comment>
<proteinExistence type="inferred from homology"/>
<evidence type="ECO:0000256" key="4">
    <source>
        <dbReference type="ARBA" id="ARBA00017068"/>
    </source>
</evidence>
<evidence type="ECO:0000256" key="11">
    <source>
        <dbReference type="PIRSR" id="PIRSR001400-2"/>
    </source>
</evidence>
<dbReference type="NCBIfam" id="TIGR01060">
    <property type="entry name" value="eno"/>
    <property type="match status" value="1"/>
</dbReference>
<organism evidence="15 16">
    <name type="scientific">Candidatus Staskawiczbacteria bacterium RIFCSPLOWO2_01_FULL_38_12b</name>
    <dbReference type="NCBI Taxonomy" id="1802214"/>
    <lineage>
        <taxon>Bacteria</taxon>
        <taxon>Candidatus Staskawicziibacteriota</taxon>
    </lineage>
</organism>
<dbReference type="AlphaFoldDB" id="A0A1G2IAW9"/>
<feature type="active site" description="Proton acceptor" evidence="9 10">
    <location>
        <position position="326"/>
    </location>
</feature>
<dbReference type="InterPro" id="IPR036849">
    <property type="entry name" value="Enolase-like_C_sf"/>
</dbReference>
<evidence type="ECO:0000256" key="7">
    <source>
        <dbReference type="ARBA" id="ARBA00023152"/>
    </source>
</evidence>
<evidence type="ECO:0000256" key="3">
    <source>
        <dbReference type="ARBA" id="ARBA00012058"/>
    </source>
</evidence>
<dbReference type="STRING" id="1802214.A2908_02520"/>
<evidence type="ECO:0000313" key="16">
    <source>
        <dbReference type="Proteomes" id="UP000176774"/>
    </source>
</evidence>
<dbReference type="InterPro" id="IPR000941">
    <property type="entry name" value="Enolase"/>
</dbReference>
<feature type="binding site" evidence="9 12">
    <location>
        <position position="301"/>
    </location>
    <ligand>
        <name>Mg(2+)</name>
        <dbReference type="ChEBI" id="CHEBI:18420"/>
    </ligand>
</feature>
<evidence type="ECO:0000256" key="9">
    <source>
        <dbReference type="HAMAP-Rule" id="MF_00318"/>
    </source>
</evidence>
<comment type="caution">
    <text evidence="15">The sequence shown here is derived from an EMBL/GenBank/DDBJ whole genome shotgun (WGS) entry which is preliminary data.</text>
</comment>
<dbReference type="GO" id="GO:0006096">
    <property type="term" value="P:glycolytic process"/>
    <property type="evidence" value="ECO:0007669"/>
    <property type="project" value="UniProtKB-UniRule"/>
</dbReference>
<feature type="binding site" evidence="9 12">
    <location>
        <position position="275"/>
    </location>
    <ligand>
        <name>Mg(2+)</name>
        <dbReference type="ChEBI" id="CHEBI:18420"/>
    </ligand>
</feature>
<dbReference type="SFLD" id="SFLDG00178">
    <property type="entry name" value="enolase"/>
    <property type="match status" value="1"/>
</dbReference>
<dbReference type="SUPFAM" id="SSF51604">
    <property type="entry name" value="Enolase C-terminal domain-like"/>
    <property type="match status" value="1"/>
</dbReference>
<feature type="binding site" evidence="11">
    <location>
        <position position="301"/>
    </location>
    <ligand>
        <name>substrate</name>
    </ligand>
</feature>
<dbReference type="GO" id="GO:0004634">
    <property type="term" value="F:phosphopyruvate hydratase activity"/>
    <property type="evidence" value="ECO:0007669"/>
    <property type="project" value="UniProtKB-UniRule"/>
</dbReference>
<dbReference type="GO" id="GO:0000015">
    <property type="term" value="C:phosphopyruvate hydratase complex"/>
    <property type="evidence" value="ECO:0007669"/>
    <property type="project" value="InterPro"/>
</dbReference>
<feature type="binding site" evidence="11">
    <location>
        <begin position="353"/>
        <end position="356"/>
    </location>
    <ligand>
        <name>substrate</name>
    </ligand>
</feature>
<evidence type="ECO:0000256" key="2">
    <source>
        <dbReference type="ARBA" id="ARBA00009604"/>
    </source>
</evidence>
<comment type="catalytic activity">
    <reaction evidence="9">
        <text>(2R)-2-phosphoglycerate = phosphoenolpyruvate + H2O</text>
        <dbReference type="Rhea" id="RHEA:10164"/>
        <dbReference type="ChEBI" id="CHEBI:15377"/>
        <dbReference type="ChEBI" id="CHEBI:58289"/>
        <dbReference type="ChEBI" id="CHEBI:58702"/>
        <dbReference type="EC" id="4.2.1.11"/>
    </reaction>
</comment>
<feature type="binding site" evidence="12">
    <location>
        <position position="264"/>
    </location>
    <ligand>
        <name>Mg(2+)</name>
        <dbReference type="ChEBI" id="CHEBI:18420"/>
    </ligand>
</feature>
<keyword evidence="6 9" id="KW-0460">Magnesium</keyword>
<keyword evidence="9" id="KW-0963">Cytoplasm</keyword>
<accession>A0A1G2IAW9</accession>
<dbReference type="EC" id="4.2.1.11" evidence="3 9"/>
<evidence type="ECO:0000256" key="6">
    <source>
        <dbReference type="ARBA" id="ARBA00022842"/>
    </source>
</evidence>
<dbReference type="PIRSF" id="PIRSF001400">
    <property type="entry name" value="Enolase"/>
    <property type="match status" value="1"/>
</dbReference>
<keyword evidence="15" id="KW-0670">Pyruvate</keyword>
<keyword evidence="7 9" id="KW-0324">Glycolysis</keyword>
<feature type="binding site" evidence="9">
    <location>
        <position position="356"/>
    </location>
    <ligand>
        <name>(2R)-2-phosphoglycerate</name>
        <dbReference type="ChEBI" id="CHEBI:58289"/>
    </ligand>
</feature>
<evidence type="ECO:0000259" key="13">
    <source>
        <dbReference type="SMART" id="SM01192"/>
    </source>
</evidence>
<reference evidence="15 16" key="1">
    <citation type="journal article" date="2016" name="Nat. Commun.">
        <title>Thousands of microbial genomes shed light on interconnected biogeochemical processes in an aquifer system.</title>
        <authorList>
            <person name="Anantharaman K."/>
            <person name="Brown C.T."/>
            <person name="Hug L.A."/>
            <person name="Sharon I."/>
            <person name="Castelle C.J."/>
            <person name="Probst A.J."/>
            <person name="Thomas B.C."/>
            <person name="Singh A."/>
            <person name="Wilkins M.J."/>
            <person name="Karaoz U."/>
            <person name="Brodie E.L."/>
            <person name="Williams K.H."/>
            <person name="Hubbard S.S."/>
            <person name="Banfield J.F."/>
        </authorList>
    </citation>
    <scope>NUCLEOTIDE SEQUENCE [LARGE SCALE GENOMIC DNA]</scope>
</reference>
<dbReference type="Gene3D" id="3.20.20.120">
    <property type="entry name" value="Enolase-like C-terminal domain"/>
    <property type="match status" value="1"/>
</dbReference>
<dbReference type="SFLD" id="SFLDS00001">
    <property type="entry name" value="Enolase"/>
    <property type="match status" value="1"/>
</dbReference>
<comment type="cofactor">
    <cofactor evidence="12">
        <name>Mg(2+)</name>
        <dbReference type="ChEBI" id="CHEBI:18420"/>
    </cofactor>
    <text evidence="12">Mg(2+) is required for catalysis and for stabilizing the dimer.</text>
</comment>
<evidence type="ECO:0000313" key="15">
    <source>
        <dbReference type="EMBL" id="OGZ71932.1"/>
    </source>
</evidence>
<dbReference type="SFLD" id="SFLDF00002">
    <property type="entry name" value="enolase"/>
    <property type="match status" value="1"/>
</dbReference>
<keyword evidence="8 9" id="KW-0456">Lyase</keyword>
<protein>
    <recommendedName>
        <fullName evidence="4 9">Enolase</fullName>
        <ecNumber evidence="3 9">4.2.1.11</ecNumber>
    </recommendedName>
    <alternativeName>
        <fullName evidence="9">2-phospho-D-glycerate hydro-lyase</fullName>
    </alternativeName>
    <alternativeName>
        <fullName evidence="9">2-phosphoglycerate dehydratase</fullName>
    </alternativeName>
</protein>
<feature type="binding site" evidence="11">
    <location>
        <position position="151"/>
    </location>
    <ligand>
        <name>substrate</name>
    </ligand>
</feature>
<dbReference type="SMART" id="SM01193">
    <property type="entry name" value="Enolase_N"/>
    <property type="match status" value="1"/>
</dbReference>
<feature type="active site" description="Proton donor" evidence="9 10">
    <location>
        <position position="201"/>
    </location>
</feature>
<dbReference type="CDD" id="cd03313">
    <property type="entry name" value="enolase"/>
    <property type="match status" value="1"/>
</dbReference>
<dbReference type="PRINTS" id="PR00148">
    <property type="entry name" value="ENOLASE"/>
</dbReference>
<sequence>MSKIKEIIAREIKDSRGKPTVEVEVITDKGSFIASCPSGASTGKNEALELRDGDGRGVLQAIENVNEIIAPKLKGKNPVNQKELDELMIALDGTEYKSKLGANAILPVSMAICRAGAAAKKIPLYQHLSEIAGSDLVMPLPSFNILNGGAHAKNDLEIQEFMVVPQKKTFQENLVLGSNVFNKLTELLKGAHGSMLDMGDEGGYAPQISTAEQALFLIKSAIGNHQDIKIALDCAASEFYRDGKYEPQIGKQLSRNEMVEFYKDLVKRFPIISIEDPFAENDWEGFKELKIALPNITIIGDDLTTTNIKKIKEAESKHACNGVIIKLNQIGTVTETINAVKLAQSYGWKIMVSHRSGETLDNFIADLAVGVGADFIKSGAYTKEERVVKYNRLLEIENELTKKK</sequence>
<gene>
    <name evidence="9" type="primary">eno</name>
    <name evidence="15" type="ORF">A2908_02520</name>
</gene>
<dbReference type="HAMAP" id="MF_00318">
    <property type="entry name" value="Enolase"/>
    <property type="match status" value="1"/>
</dbReference>
<keyword evidence="9 12" id="KW-0479">Metal-binding</keyword>
<dbReference type="UniPathway" id="UPA00109">
    <property type="reaction ID" value="UER00187"/>
</dbReference>
<comment type="similarity">
    <text evidence="2 9">Belongs to the enolase family.</text>
</comment>